<feature type="compositionally biased region" description="Polar residues" evidence="1">
    <location>
        <begin position="193"/>
        <end position="211"/>
    </location>
</feature>
<organism evidence="2 3">
    <name type="scientific">Rubroshorea leprosula</name>
    <dbReference type="NCBI Taxonomy" id="152421"/>
    <lineage>
        <taxon>Eukaryota</taxon>
        <taxon>Viridiplantae</taxon>
        <taxon>Streptophyta</taxon>
        <taxon>Embryophyta</taxon>
        <taxon>Tracheophyta</taxon>
        <taxon>Spermatophyta</taxon>
        <taxon>Magnoliopsida</taxon>
        <taxon>eudicotyledons</taxon>
        <taxon>Gunneridae</taxon>
        <taxon>Pentapetalae</taxon>
        <taxon>rosids</taxon>
        <taxon>malvids</taxon>
        <taxon>Malvales</taxon>
        <taxon>Dipterocarpaceae</taxon>
        <taxon>Rubroshorea</taxon>
    </lineage>
</organism>
<keyword evidence="3" id="KW-1185">Reference proteome</keyword>
<comment type="caution">
    <text evidence="2">The sequence shown here is derived from an EMBL/GenBank/DDBJ whole genome shotgun (WGS) entry which is preliminary data.</text>
</comment>
<accession>A0AAV5LML6</accession>
<evidence type="ECO:0000256" key="1">
    <source>
        <dbReference type="SAM" id="MobiDB-lite"/>
    </source>
</evidence>
<name>A0AAV5LML6_9ROSI</name>
<dbReference type="AlphaFoldDB" id="A0AAV5LML6"/>
<feature type="region of interest" description="Disordered" evidence="1">
    <location>
        <begin position="158"/>
        <end position="219"/>
    </location>
</feature>
<gene>
    <name evidence="2" type="ORF">SLEP1_g46534</name>
</gene>
<dbReference type="PANTHER" id="PTHR33223:SF10">
    <property type="entry name" value="AMINOTRANSFERASE-LIKE PLANT MOBILE DOMAIN-CONTAINING PROTEIN"/>
    <property type="match status" value="1"/>
</dbReference>
<dbReference type="EMBL" id="BPVZ01000129">
    <property type="protein sequence ID" value="GKV38646.1"/>
    <property type="molecule type" value="Genomic_DNA"/>
</dbReference>
<evidence type="ECO:0000313" key="2">
    <source>
        <dbReference type="EMBL" id="GKV38646.1"/>
    </source>
</evidence>
<sequence>MVNTRSIRARNSSQPLGRAPQQNPKPIQHVPALSESQGQSHIAPAQQPLPDDVTRCLDSLEKLVVEQRGAPPPRHAADSIPHPLNTTITLEPYPAGFRITQLETYDGTKDPDDHLHAFYSCMQTQNASDALIRRLIRKTTSELMRVRQRDGESLKNFMSRFNDAKPAPSKNQNPDWRDENPSKKRMKIAQNRGPMSTSAPRFERPNSTPPQQFEGKPSVNWTPFNLPWSPIFIQIKNKMDLKRPGPMRTAVANRDHTRYCDFHQDHGHTTEQCNSLKSKLESLAHKGLLNKYIQRAEQPRFVREQRPQPQGVRGLEAGGLSSKQRKLYVREVKHQNRAQKWKFDDVEWKNQPITFTSADLDIVVTPHNDPLVTSVMINNCEVQHVLVDTRSAPDIMYFHCFESLGLDPALLQRYDGPIYGFNNHPVPVEGVLTMNVAFGSGRNYVTPSVRFRVVKMASSFNVVM</sequence>
<protein>
    <recommendedName>
        <fullName evidence="4">Retrotransposon gag domain-containing protein</fullName>
    </recommendedName>
</protein>
<dbReference type="Proteomes" id="UP001054252">
    <property type="component" value="Unassembled WGS sequence"/>
</dbReference>
<reference evidence="2 3" key="1">
    <citation type="journal article" date="2021" name="Commun. Biol.">
        <title>The genome of Shorea leprosula (Dipterocarpaceae) highlights the ecological relevance of drought in aseasonal tropical rainforests.</title>
        <authorList>
            <person name="Ng K.K.S."/>
            <person name="Kobayashi M.J."/>
            <person name="Fawcett J.A."/>
            <person name="Hatakeyama M."/>
            <person name="Paape T."/>
            <person name="Ng C.H."/>
            <person name="Ang C.C."/>
            <person name="Tnah L.H."/>
            <person name="Lee C.T."/>
            <person name="Nishiyama T."/>
            <person name="Sese J."/>
            <person name="O'Brien M.J."/>
            <person name="Copetti D."/>
            <person name="Mohd Noor M.I."/>
            <person name="Ong R.C."/>
            <person name="Putra M."/>
            <person name="Sireger I.Z."/>
            <person name="Indrioko S."/>
            <person name="Kosugi Y."/>
            <person name="Izuno A."/>
            <person name="Isagi Y."/>
            <person name="Lee S.L."/>
            <person name="Shimizu K.K."/>
        </authorList>
    </citation>
    <scope>NUCLEOTIDE SEQUENCE [LARGE SCALE GENOMIC DNA]</scope>
    <source>
        <strain evidence="2">214</strain>
    </source>
</reference>
<proteinExistence type="predicted"/>
<feature type="compositionally biased region" description="Polar residues" evidence="1">
    <location>
        <begin position="1"/>
        <end position="25"/>
    </location>
</feature>
<dbReference type="PANTHER" id="PTHR33223">
    <property type="entry name" value="CCHC-TYPE DOMAIN-CONTAINING PROTEIN"/>
    <property type="match status" value="1"/>
</dbReference>
<feature type="region of interest" description="Disordered" evidence="1">
    <location>
        <begin position="1"/>
        <end position="50"/>
    </location>
</feature>
<evidence type="ECO:0000313" key="3">
    <source>
        <dbReference type="Proteomes" id="UP001054252"/>
    </source>
</evidence>
<evidence type="ECO:0008006" key="4">
    <source>
        <dbReference type="Google" id="ProtNLM"/>
    </source>
</evidence>